<keyword evidence="15" id="KW-0675">Receptor</keyword>
<dbReference type="EC" id="2.7.11.1" evidence="2"/>
<dbReference type="InterPro" id="IPR001611">
    <property type="entry name" value="Leu-rich_rpt"/>
</dbReference>
<evidence type="ECO:0000256" key="4">
    <source>
        <dbReference type="ARBA" id="ARBA00022553"/>
    </source>
</evidence>
<evidence type="ECO:0000256" key="6">
    <source>
        <dbReference type="ARBA" id="ARBA00022679"/>
    </source>
</evidence>
<dbReference type="InterPro" id="IPR008266">
    <property type="entry name" value="Tyr_kinase_AS"/>
</dbReference>
<keyword evidence="16" id="KW-0325">Glycoprotein</keyword>
<keyword evidence="11" id="KW-0418">Kinase</keyword>
<evidence type="ECO:0000256" key="16">
    <source>
        <dbReference type="ARBA" id="ARBA00023180"/>
    </source>
</evidence>
<evidence type="ECO:0000256" key="7">
    <source>
        <dbReference type="ARBA" id="ARBA00022692"/>
    </source>
</evidence>
<evidence type="ECO:0000256" key="13">
    <source>
        <dbReference type="ARBA" id="ARBA00022989"/>
    </source>
</evidence>
<dbReference type="PROSITE" id="PS00109">
    <property type="entry name" value="PROTEIN_KINASE_TYR"/>
    <property type="match status" value="1"/>
</dbReference>
<comment type="caution">
    <text evidence="22">The sequence shown here is derived from an EMBL/GenBank/DDBJ whole genome shotgun (WGS) entry which is preliminary data.</text>
</comment>
<dbReference type="AlphaFoldDB" id="A0AAV8U6P3"/>
<keyword evidence="10 19" id="KW-0547">Nucleotide-binding</keyword>
<evidence type="ECO:0000256" key="2">
    <source>
        <dbReference type="ARBA" id="ARBA00012513"/>
    </source>
</evidence>
<dbReference type="Gene3D" id="3.80.10.10">
    <property type="entry name" value="Ribonuclease Inhibitor"/>
    <property type="match status" value="2"/>
</dbReference>
<dbReference type="Pfam" id="PF13855">
    <property type="entry name" value="LRR_8"/>
    <property type="match status" value="3"/>
</dbReference>
<dbReference type="PROSITE" id="PS00107">
    <property type="entry name" value="PROTEIN_KINASE_ATP"/>
    <property type="match status" value="1"/>
</dbReference>
<reference evidence="22 23" key="1">
    <citation type="submission" date="2021-09" db="EMBL/GenBank/DDBJ databases">
        <title>Genomic insights and catalytic innovation underlie evolution of tropane alkaloids biosynthesis.</title>
        <authorList>
            <person name="Wang Y.-J."/>
            <person name="Tian T."/>
            <person name="Huang J.-P."/>
            <person name="Huang S.-X."/>
        </authorList>
    </citation>
    <scope>NUCLEOTIDE SEQUENCE [LARGE SCALE GENOMIC DNA]</scope>
    <source>
        <strain evidence="22">KIB-2018</strain>
        <tissue evidence="22">Leaf</tissue>
    </source>
</reference>
<keyword evidence="12 19" id="KW-0067">ATP-binding</keyword>
<evidence type="ECO:0000256" key="14">
    <source>
        <dbReference type="ARBA" id="ARBA00023136"/>
    </source>
</evidence>
<evidence type="ECO:0000256" key="20">
    <source>
        <dbReference type="SAM" id="Phobius"/>
    </source>
</evidence>
<feature type="transmembrane region" description="Helical" evidence="20">
    <location>
        <begin position="431"/>
        <end position="457"/>
    </location>
</feature>
<comment type="catalytic activity">
    <reaction evidence="18">
        <text>L-seryl-[protein] + ATP = O-phospho-L-seryl-[protein] + ADP + H(+)</text>
        <dbReference type="Rhea" id="RHEA:17989"/>
        <dbReference type="Rhea" id="RHEA-COMP:9863"/>
        <dbReference type="Rhea" id="RHEA-COMP:11604"/>
        <dbReference type="ChEBI" id="CHEBI:15378"/>
        <dbReference type="ChEBI" id="CHEBI:29999"/>
        <dbReference type="ChEBI" id="CHEBI:30616"/>
        <dbReference type="ChEBI" id="CHEBI:83421"/>
        <dbReference type="ChEBI" id="CHEBI:456216"/>
        <dbReference type="EC" id="2.7.11.1"/>
    </reaction>
</comment>
<evidence type="ECO:0000256" key="9">
    <source>
        <dbReference type="ARBA" id="ARBA00022737"/>
    </source>
</evidence>
<evidence type="ECO:0000256" key="8">
    <source>
        <dbReference type="ARBA" id="ARBA00022729"/>
    </source>
</evidence>
<dbReference type="FunFam" id="3.80.10.10:FF:000041">
    <property type="entry name" value="LRR receptor-like serine/threonine-protein kinase ERECTA"/>
    <property type="match status" value="2"/>
</dbReference>
<evidence type="ECO:0000313" key="22">
    <source>
        <dbReference type="EMBL" id="KAJ8774997.1"/>
    </source>
</evidence>
<evidence type="ECO:0000313" key="23">
    <source>
        <dbReference type="Proteomes" id="UP001159364"/>
    </source>
</evidence>
<comment type="catalytic activity">
    <reaction evidence="17">
        <text>L-threonyl-[protein] + ATP = O-phospho-L-threonyl-[protein] + ADP + H(+)</text>
        <dbReference type="Rhea" id="RHEA:46608"/>
        <dbReference type="Rhea" id="RHEA-COMP:11060"/>
        <dbReference type="Rhea" id="RHEA-COMP:11605"/>
        <dbReference type="ChEBI" id="CHEBI:15378"/>
        <dbReference type="ChEBI" id="CHEBI:30013"/>
        <dbReference type="ChEBI" id="CHEBI:30616"/>
        <dbReference type="ChEBI" id="CHEBI:61977"/>
        <dbReference type="ChEBI" id="CHEBI:456216"/>
        <dbReference type="EC" id="2.7.11.1"/>
    </reaction>
</comment>
<dbReference type="PROSITE" id="PS50011">
    <property type="entry name" value="PROTEIN_KINASE_DOM"/>
    <property type="match status" value="1"/>
</dbReference>
<protein>
    <recommendedName>
        <fullName evidence="2">non-specific serine/threonine protein kinase</fullName>
        <ecNumber evidence="2">2.7.11.1</ecNumber>
    </recommendedName>
</protein>
<dbReference type="PANTHER" id="PTHR48005">
    <property type="entry name" value="LEUCINE RICH REPEAT KINASE 2"/>
    <property type="match status" value="1"/>
</dbReference>
<keyword evidence="13 20" id="KW-1133">Transmembrane helix</keyword>
<dbReference type="InterPro" id="IPR003591">
    <property type="entry name" value="Leu-rich_rpt_typical-subtyp"/>
</dbReference>
<evidence type="ECO:0000256" key="19">
    <source>
        <dbReference type="PROSITE-ProRule" id="PRU10141"/>
    </source>
</evidence>
<accession>A0AAV8U6P3</accession>
<evidence type="ECO:0000256" key="1">
    <source>
        <dbReference type="ARBA" id="ARBA00004479"/>
    </source>
</evidence>
<evidence type="ECO:0000256" key="3">
    <source>
        <dbReference type="ARBA" id="ARBA00022527"/>
    </source>
</evidence>
<dbReference type="Proteomes" id="UP001159364">
    <property type="component" value="Linkage Group LG01"/>
</dbReference>
<name>A0AAV8U6P3_9ROSI</name>
<dbReference type="Gene3D" id="1.10.510.10">
    <property type="entry name" value="Transferase(Phosphotransferase) domain 1"/>
    <property type="match status" value="1"/>
</dbReference>
<keyword evidence="6" id="KW-0808">Transferase</keyword>
<evidence type="ECO:0000259" key="21">
    <source>
        <dbReference type="PROSITE" id="PS50011"/>
    </source>
</evidence>
<keyword evidence="5" id="KW-0433">Leucine-rich repeat</keyword>
<dbReference type="InterPro" id="IPR017441">
    <property type="entry name" value="Protein_kinase_ATP_BS"/>
</dbReference>
<dbReference type="FunFam" id="3.80.10.10:FF:000095">
    <property type="entry name" value="LRR receptor-like serine/threonine-protein kinase GSO1"/>
    <property type="match status" value="1"/>
</dbReference>
<evidence type="ECO:0000256" key="18">
    <source>
        <dbReference type="ARBA" id="ARBA00048679"/>
    </source>
</evidence>
<evidence type="ECO:0000256" key="11">
    <source>
        <dbReference type="ARBA" id="ARBA00022777"/>
    </source>
</evidence>
<feature type="binding site" evidence="19">
    <location>
        <position position="529"/>
    </location>
    <ligand>
        <name>ATP</name>
        <dbReference type="ChEBI" id="CHEBI:30616"/>
    </ligand>
</feature>
<dbReference type="InterPro" id="IPR011009">
    <property type="entry name" value="Kinase-like_dom_sf"/>
</dbReference>
<dbReference type="Gene3D" id="3.30.200.20">
    <property type="entry name" value="Phosphorylase Kinase, domain 1"/>
    <property type="match status" value="1"/>
</dbReference>
<evidence type="ECO:0000256" key="10">
    <source>
        <dbReference type="ARBA" id="ARBA00022741"/>
    </source>
</evidence>
<keyword evidence="4" id="KW-0597">Phosphoprotein</keyword>
<keyword evidence="7 20" id="KW-0812">Transmembrane</keyword>
<keyword evidence="8" id="KW-0732">Signal</keyword>
<evidence type="ECO:0000256" key="17">
    <source>
        <dbReference type="ARBA" id="ARBA00047899"/>
    </source>
</evidence>
<dbReference type="SUPFAM" id="SSF52058">
    <property type="entry name" value="L domain-like"/>
    <property type="match status" value="2"/>
</dbReference>
<dbReference type="GO" id="GO:0004674">
    <property type="term" value="F:protein serine/threonine kinase activity"/>
    <property type="evidence" value="ECO:0007669"/>
    <property type="project" value="UniProtKB-KW"/>
</dbReference>
<evidence type="ECO:0000256" key="5">
    <source>
        <dbReference type="ARBA" id="ARBA00022614"/>
    </source>
</evidence>
<dbReference type="InterPro" id="IPR032675">
    <property type="entry name" value="LRR_dom_sf"/>
</dbReference>
<evidence type="ECO:0000256" key="15">
    <source>
        <dbReference type="ARBA" id="ARBA00023170"/>
    </source>
</evidence>
<proteinExistence type="predicted"/>
<keyword evidence="23" id="KW-1185">Reference proteome</keyword>
<dbReference type="EMBL" id="JAIWQS010000001">
    <property type="protein sequence ID" value="KAJ8774997.1"/>
    <property type="molecule type" value="Genomic_DNA"/>
</dbReference>
<dbReference type="PANTHER" id="PTHR48005:SF16">
    <property type="entry name" value="MDIS1-INTERACTING RECEPTOR LIKE KINASE 2-LIKE ISOFORM X1"/>
    <property type="match status" value="1"/>
</dbReference>
<keyword evidence="9" id="KW-0677">Repeat</keyword>
<feature type="domain" description="Protein kinase" evidence="21">
    <location>
        <begin position="500"/>
        <end position="770"/>
    </location>
</feature>
<gene>
    <name evidence="22" type="ORF">K2173_020001</name>
</gene>
<dbReference type="SMART" id="SM00369">
    <property type="entry name" value="LRR_TYP"/>
    <property type="match status" value="10"/>
</dbReference>
<dbReference type="GO" id="GO:0016020">
    <property type="term" value="C:membrane"/>
    <property type="evidence" value="ECO:0007669"/>
    <property type="project" value="UniProtKB-SubCell"/>
</dbReference>
<keyword evidence="3" id="KW-0723">Serine/threonine-protein kinase</keyword>
<dbReference type="InterPro" id="IPR000719">
    <property type="entry name" value="Prot_kinase_dom"/>
</dbReference>
<dbReference type="Pfam" id="PF00069">
    <property type="entry name" value="Pkinase"/>
    <property type="match status" value="1"/>
</dbReference>
<organism evidence="22 23">
    <name type="scientific">Erythroxylum novogranatense</name>
    <dbReference type="NCBI Taxonomy" id="1862640"/>
    <lineage>
        <taxon>Eukaryota</taxon>
        <taxon>Viridiplantae</taxon>
        <taxon>Streptophyta</taxon>
        <taxon>Embryophyta</taxon>
        <taxon>Tracheophyta</taxon>
        <taxon>Spermatophyta</taxon>
        <taxon>Magnoliopsida</taxon>
        <taxon>eudicotyledons</taxon>
        <taxon>Gunneridae</taxon>
        <taxon>Pentapetalae</taxon>
        <taxon>rosids</taxon>
        <taxon>fabids</taxon>
        <taxon>Malpighiales</taxon>
        <taxon>Erythroxylaceae</taxon>
        <taxon>Erythroxylum</taxon>
    </lineage>
</organism>
<dbReference type="FunFam" id="3.30.200.20:FF:000309">
    <property type="entry name" value="Leucine-rich repeat receptor protein kinase MSP1"/>
    <property type="match status" value="1"/>
</dbReference>
<dbReference type="SUPFAM" id="SSF56112">
    <property type="entry name" value="Protein kinase-like (PK-like)"/>
    <property type="match status" value="1"/>
</dbReference>
<dbReference type="Pfam" id="PF00560">
    <property type="entry name" value="LRR_1"/>
    <property type="match status" value="2"/>
</dbReference>
<dbReference type="GO" id="GO:0005524">
    <property type="term" value="F:ATP binding"/>
    <property type="evidence" value="ECO:0007669"/>
    <property type="project" value="UniProtKB-UniRule"/>
</dbReference>
<keyword evidence="14 20" id="KW-0472">Membrane</keyword>
<dbReference type="InterPro" id="IPR051420">
    <property type="entry name" value="Ser_Thr_Kinases_DiverseReg"/>
</dbReference>
<sequence>MLRKLIGPIPKEVGNLSSLRFLYLENNQLSGNVPHRLGQLSQLERMFLYQNKLHGFPTEIRGLANLQNLDLSENKFSGPVPLQLSNLSSLMFLDLSFNNFNVFPRQLDQLTNLEELYAHSNQFLGLIPSEILHGLSNLRHLDLSDNNFTGPIPVQLANLTSLMFMDLSCNNFNGFSNQLGQLTKLVRLDLSRNNFTGPIPGQLANSTSLMFLDLSCNNFNGFPRQLSQLTKLEELYAHSNQFLGLIPSEILQGLSNLRRLDLSHNNFTGRIPVQLAYLTSLMFLDLSRNNFNGFPPQLGQLTNLKEHYAHSNQFLGLIPSEILQGFSNLRRLDLSHNNFTGPIPFQLANLTTLESLKLSYNNLNGTIPDFSPRLDEYNFSHNSFWGQIPCNFRLADPSAFLGNKGLLMAEINVLCSPPSIDSSIERPRSNAVFLIQVIGSIIGMLIASSTIWCLIFWCHTRIMKSSPQESKALKNGDLFSIWNYDGRIAFQDIIDATDNFDIRYCIGTGGYGSVYKAQLPSGKVVAIKKLNSLESEEPALDECFRNEVKMLTEIRHKNIVKLHGFCLHRRSMFLVYEYMERGSLFYALRTDSLAVELGWRKRVKIIQGVAYALAYMHHDCNPPIVHRDISSNNILLNSSLDGFISDFGAARILDPGSSNRTLVAGTCGYIAPELAYTMAVNEKCDVFSFGVVVLETIMGRHPEEIVSTITLLRDCPSLMLKDMLDSRLSYPNNNQEVAQSLVILVSLALACLRFHPNSRPTMEQVCGQLLGPGSPLPGTLHLVSLRDLMNPGICTVDNSREINVLP</sequence>
<dbReference type="SMART" id="SM00365">
    <property type="entry name" value="LRR_SD22"/>
    <property type="match status" value="5"/>
</dbReference>
<comment type="subcellular location">
    <subcellularLocation>
        <location evidence="1">Membrane</location>
        <topology evidence="1">Single-pass type I membrane protein</topology>
    </subcellularLocation>
</comment>
<evidence type="ECO:0000256" key="12">
    <source>
        <dbReference type="ARBA" id="ARBA00022840"/>
    </source>
</evidence>